<dbReference type="Pfam" id="PF00291">
    <property type="entry name" value="PALP"/>
    <property type="match status" value="1"/>
</dbReference>
<evidence type="ECO:0000259" key="6">
    <source>
        <dbReference type="Pfam" id="PF00291"/>
    </source>
</evidence>
<comment type="cofactor">
    <cofactor evidence="1">
        <name>pyridoxal 5'-phosphate</name>
        <dbReference type="ChEBI" id="CHEBI:597326"/>
    </cofactor>
</comment>
<dbReference type="Proteomes" id="UP001163046">
    <property type="component" value="Unassembled WGS sequence"/>
</dbReference>
<gene>
    <name evidence="7" type="ORF">OS493_008478</name>
</gene>
<evidence type="ECO:0000256" key="3">
    <source>
        <dbReference type="ARBA" id="ARBA00023239"/>
    </source>
</evidence>
<dbReference type="Gene3D" id="3.40.50.1100">
    <property type="match status" value="2"/>
</dbReference>
<dbReference type="GO" id="GO:0003941">
    <property type="term" value="F:L-serine ammonia-lyase activity"/>
    <property type="evidence" value="ECO:0007669"/>
    <property type="project" value="TreeGrafter"/>
</dbReference>
<dbReference type="AlphaFoldDB" id="A0A9W9ZRE8"/>
<sequence length="137" mass="15229">MEELKGALTLSDIYMAKLRIKKLFQATPCARTHFGVDSGLEVVVKEENLSPTGSYYDRAVLNSLLSLSEEQQRRGVITASECRSFIRALFYYGPELGVPVTLVVPCGSEIHRQMWSQPGKIIVSCGNDIKEVSEIMS</sequence>
<dbReference type="EMBL" id="MU825876">
    <property type="protein sequence ID" value="KAJ7386357.1"/>
    <property type="molecule type" value="Genomic_DNA"/>
</dbReference>
<keyword evidence="8" id="KW-1185">Reference proteome</keyword>
<name>A0A9W9ZRE8_9CNID</name>
<dbReference type="PANTHER" id="PTHR48078:SF19">
    <property type="entry name" value="ACT DOMAIN-CONTAINING PROTEIN"/>
    <property type="match status" value="1"/>
</dbReference>
<dbReference type="InterPro" id="IPR050147">
    <property type="entry name" value="Ser/Thr_Dehydratase"/>
</dbReference>
<evidence type="ECO:0000256" key="5">
    <source>
        <dbReference type="ARBA" id="ARBA00042605"/>
    </source>
</evidence>
<accession>A0A9W9ZRE8</accession>
<dbReference type="GO" id="GO:0004794">
    <property type="term" value="F:threonine deaminase activity"/>
    <property type="evidence" value="ECO:0007669"/>
    <property type="project" value="TreeGrafter"/>
</dbReference>
<evidence type="ECO:0000313" key="7">
    <source>
        <dbReference type="EMBL" id="KAJ7386357.1"/>
    </source>
</evidence>
<dbReference type="GO" id="GO:0009097">
    <property type="term" value="P:isoleucine biosynthetic process"/>
    <property type="evidence" value="ECO:0007669"/>
    <property type="project" value="TreeGrafter"/>
</dbReference>
<keyword evidence="2" id="KW-0663">Pyridoxal phosphate</keyword>
<evidence type="ECO:0000256" key="4">
    <source>
        <dbReference type="ARBA" id="ARBA00041766"/>
    </source>
</evidence>
<feature type="domain" description="Tryptophan synthase beta chain-like PALP" evidence="6">
    <location>
        <begin position="25"/>
        <end position="134"/>
    </location>
</feature>
<reference evidence="7" key="1">
    <citation type="submission" date="2023-01" db="EMBL/GenBank/DDBJ databases">
        <title>Genome assembly of the deep-sea coral Lophelia pertusa.</title>
        <authorList>
            <person name="Herrera S."/>
            <person name="Cordes E."/>
        </authorList>
    </citation>
    <scope>NUCLEOTIDE SEQUENCE</scope>
    <source>
        <strain evidence="7">USNM1676648</strain>
        <tissue evidence="7">Polyp</tissue>
    </source>
</reference>
<dbReference type="GO" id="GO:0006565">
    <property type="term" value="P:L-serine catabolic process"/>
    <property type="evidence" value="ECO:0007669"/>
    <property type="project" value="TreeGrafter"/>
</dbReference>
<dbReference type="OrthoDB" id="4418812at2759"/>
<dbReference type="GO" id="GO:0006567">
    <property type="term" value="P:L-threonine catabolic process"/>
    <property type="evidence" value="ECO:0007669"/>
    <property type="project" value="TreeGrafter"/>
</dbReference>
<proteinExistence type="predicted"/>
<dbReference type="PANTHER" id="PTHR48078">
    <property type="entry name" value="THREONINE DEHYDRATASE, MITOCHONDRIAL-RELATED"/>
    <property type="match status" value="1"/>
</dbReference>
<comment type="caution">
    <text evidence="7">The sequence shown here is derived from an EMBL/GenBank/DDBJ whole genome shotgun (WGS) entry which is preliminary data.</text>
</comment>
<evidence type="ECO:0000313" key="8">
    <source>
        <dbReference type="Proteomes" id="UP001163046"/>
    </source>
</evidence>
<dbReference type="InterPro" id="IPR001926">
    <property type="entry name" value="TrpB-like_PALP"/>
</dbReference>
<evidence type="ECO:0000256" key="1">
    <source>
        <dbReference type="ARBA" id="ARBA00001933"/>
    </source>
</evidence>
<keyword evidence="3" id="KW-0456">Lyase</keyword>
<evidence type="ECO:0000256" key="2">
    <source>
        <dbReference type="ARBA" id="ARBA00022898"/>
    </source>
</evidence>
<dbReference type="InterPro" id="IPR036052">
    <property type="entry name" value="TrpB-like_PALP_sf"/>
</dbReference>
<protein>
    <recommendedName>
        <fullName evidence="4">L-serine deaminase</fullName>
    </recommendedName>
    <alternativeName>
        <fullName evidence="5">L-threonine dehydratase</fullName>
    </alternativeName>
</protein>
<organism evidence="7 8">
    <name type="scientific">Desmophyllum pertusum</name>
    <dbReference type="NCBI Taxonomy" id="174260"/>
    <lineage>
        <taxon>Eukaryota</taxon>
        <taxon>Metazoa</taxon>
        <taxon>Cnidaria</taxon>
        <taxon>Anthozoa</taxon>
        <taxon>Hexacorallia</taxon>
        <taxon>Scleractinia</taxon>
        <taxon>Caryophylliina</taxon>
        <taxon>Caryophylliidae</taxon>
        <taxon>Desmophyllum</taxon>
    </lineage>
</organism>
<dbReference type="SUPFAM" id="SSF53686">
    <property type="entry name" value="Tryptophan synthase beta subunit-like PLP-dependent enzymes"/>
    <property type="match status" value="1"/>
</dbReference>